<sequence length="137" mass="15827">MNPPLYHTMFKCMNLPVKRISLARESAVTIKNYARKCDIPFVMFKTEQRPGLVYAESRDEEALQKWASLVGNMEKMIFKCVLPPTRAPVRDDRPTKVYGERFKEFTSMTGFGEELVRRGLADWWRSNEAFKGKGSIG</sequence>
<dbReference type="AlphaFoldDB" id="A0A9Q0AL26"/>
<comment type="caution">
    <text evidence="1">The sequence shown here is derived from an EMBL/GenBank/DDBJ whole genome shotgun (WGS) entry which is preliminary data.</text>
</comment>
<proteinExistence type="predicted"/>
<reference evidence="1" key="1">
    <citation type="submission" date="2021-03" db="EMBL/GenBank/DDBJ databases">
        <title>Revisited historic fungal species revealed as producer of novel bioactive compounds through whole genome sequencing and comparative genomics.</title>
        <authorList>
            <person name="Vignolle G.A."/>
            <person name="Hochenegger N."/>
            <person name="Mach R.L."/>
            <person name="Mach-Aigner A.R."/>
            <person name="Javad Rahimi M."/>
            <person name="Salim K.A."/>
            <person name="Chan C.M."/>
            <person name="Lim L.B.L."/>
            <person name="Cai F."/>
            <person name="Druzhinina I.S."/>
            <person name="U'Ren J.M."/>
            <person name="Derntl C."/>
        </authorList>
    </citation>
    <scope>NUCLEOTIDE SEQUENCE</scope>
    <source>
        <strain evidence="1">TUCIM 5799</strain>
    </source>
</reference>
<keyword evidence="2" id="KW-1185">Reference proteome</keyword>
<accession>A0A9Q0AL26</accession>
<dbReference type="Proteomes" id="UP000829685">
    <property type="component" value="Unassembled WGS sequence"/>
</dbReference>
<name>A0A9Q0AL26_9PEZI</name>
<protein>
    <submittedName>
        <fullName evidence="1">Uncharacterized protein</fullName>
    </submittedName>
</protein>
<evidence type="ECO:0000313" key="1">
    <source>
        <dbReference type="EMBL" id="KAI1858001.1"/>
    </source>
</evidence>
<organism evidence="1 2">
    <name type="scientific">Neoarthrinium moseri</name>
    <dbReference type="NCBI Taxonomy" id="1658444"/>
    <lineage>
        <taxon>Eukaryota</taxon>
        <taxon>Fungi</taxon>
        <taxon>Dikarya</taxon>
        <taxon>Ascomycota</taxon>
        <taxon>Pezizomycotina</taxon>
        <taxon>Sordariomycetes</taxon>
        <taxon>Xylariomycetidae</taxon>
        <taxon>Amphisphaeriales</taxon>
        <taxon>Apiosporaceae</taxon>
        <taxon>Neoarthrinium</taxon>
    </lineage>
</organism>
<dbReference type="EMBL" id="JAFIMR010000038">
    <property type="protein sequence ID" value="KAI1858001.1"/>
    <property type="molecule type" value="Genomic_DNA"/>
</dbReference>
<evidence type="ECO:0000313" key="2">
    <source>
        <dbReference type="Proteomes" id="UP000829685"/>
    </source>
</evidence>
<gene>
    <name evidence="1" type="ORF">JX265_011031</name>
</gene>